<name>A0A7R7EJS6_9FIRM</name>
<dbReference type="KEGG" id="ahb:bsdtb5_13240"/>
<dbReference type="AlphaFoldDB" id="A0A7R7EJS6"/>
<dbReference type="EMBL" id="AP024169">
    <property type="protein sequence ID" value="BCN30029.1"/>
    <property type="molecule type" value="Genomic_DNA"/>
</dbReference>
<keyword evidence="1" id="KW-0812">Transmembrane</keyword>
<evidence type="ECO:0000313" key="2">
    <source>
        <dbReference type="EMBL" id="BCN30029.1"/>
    </source>
</evidence>
<protein>
    <submittedName>
        <fullName evidence="2">Uncharacterized protein</fullName>
    </submittedName>
</protein>
<keyword evidence="3" id="KW-1185">Reference proteome</keyword>
<dbReference type="Proteomes" id="UP000595897">
    <property type="component" value="Chromosome"/>
</dbReference>
<evidence type="ECO:0000313" key="3">
    <source>
        <dbReference type="Proteomes" id="UP000595897"/>
    </source>
</evidence>
<organism evidence="2 3">
    <name type="scientific">Anaeromicropila herbilytica</name>
    <dbReference type="NCBI Taxonomy" id="2785025"/>
    <lineage>
        <taxon>Bacteria</taxon>
        <taxon>Bacillati</taxon>
        <taxon>Bacillota</taxon>
        <taxon>Clostridia</taxon>
        <taxon>Lachnospirales</taxon>
        <taxon>Lachnospiraceae</taxon>
        <taxon>Anaeromicropila</taxon>
    </lineage>
</organism>
<proteinExistence type="predicted"/>
<sequence>MQRKKIYLVAFLVVLIICSVLLYNNLIEPNTKEVFDGTLVRQVNYECHI</sequence>
<feature type="transmembrane region" description="Helical" evidence="1">
    <location>
        <begin position="7"/>
        <end position="26"/>
    </location>
</feature>
<reference evidence="2 3" key="1">
    <citation type="submission" date="2020-11" db="EMBL/GenBank/DDBJ databases">
        <title>Draft genome sequencing of a Lachnospiraceae strain isolated from anoxic soil subjected to BSD treatment.</title>
        <authorList>
            <person name="Uek A."/>
            <person name="Tonouchi A."/>
        </authorList>
    </citation>
    <scope>NUCLEOTIDE SEQUENCE [LARGE SCALE GENOMIC DNA]</scope>
    <source>
        <strain evidence="2 3">TB5</strain>
    </source>
</reference>
<accession>A0A7R7EJS6</accession>
<keyword evidence="1" id="KW-0472">Membrane</keyword>
<dbReference type="RefSeq" id="WP_271715280.1">
    <property type="nucleotide sequence ID" value="NZ_AP024169.1"/>
</dbReference>
<keyword evidence="1" id="KW-1133">Transmembrane helix</keyword>
<evidence type="ECO:0000256" key="1">
    <source>
        <dbReference type="SAM" id="Phobius"/>
    </source>
</evidence>
<gene>
    <name evidence="2" type="ORF">bsdtb5_13240</name>
</gene>